<evidence type="ECO:0000313" key="1">
    <source>
        <dbReference type="EMBL" id="MDK2062753.1"/>
    </source>
</evidence>
<dbReference type="Proteomes" id="UP001237843">
    <property type="component" value="Unassembled WGS sequence"/>
</dbReference>
<dbReference type="RefSeq" id="WP_284074919.1">
    <property type="nucleotide sequence ID" value="NZ_JAQTJH010000012.1"/>
</dbReference>
<reference evidence="1" key="2">
    <citation type="submission" date="2023-02" db="EMBL/GenBank/DDBJ databases">
        <authorList>
            <person name="Concha-Toloza M."/>
            <person name="Lopez-Cantillo M."/>
            <person name="Molina-Mora J."/>
            <person name="Collado L."/>
        </authorList>
    </citation>
    <scope>NUCLEOTIDE SEQUENCE</scope>
    <source>
        <strain evidence="1">FR1p273A</strain>
    </source>
</reference>
<accession>A0AAW6VP07</accession>
<proteinExistence type="predicted"/>
<name>A0AAW6VP07_9BACT</name>
<organism evidence="1 2">
    <name type="scientific">Aliarcobacter butzleri</name>
    <dbReference type="NCBI Taxonomy" id="28197"/>
    <lineage>
        <taxon>Bacteria</taxon>
        <taxon>Pseudomonadati</taxon>
        <taxon>Campylobacterota</taxon>
        <taxon>Epsilonproteobacteria</taxon>
        <taxon>Campylobacterales</taxon>
        <taxon>Arcobacteraceae</taxon>
        <taxon>Aliarcobacter</taxon>
    </lineage>
</organism>
<evidence type="ECO:0000313" key="2">
    <source>
        <dbReference type="Proteomes" id="UP001237843"/>
    </source>
</evidence>
<reference evidence="1" key="1">
    <citation type="journal article" date="2023" name="Antibiotics">
        <title>Genomic Characterization of Antibiotic-Resistant Campylobacterales Isolated from Chilean Poultry Meat.</title>
        <authorList>
            <person name="Concha-Toloza M."/>
            <person name="Lopez-Cantillo M."/>
            <person name="Molina-Mora J.A."/>
            <person name="Collado L."/>
        </authorList>
    </citation>
    <scope>NUCLEOTIDE SEQUENCE</scope>
    <source>
        <strain evidence="1">FR1p273A</strain>
    </source>
</reference>
<sequence length="61" mass="7162">MNKIEFKNHEEKEFWKAVVIAVASSGNYVNSMYQWADKALEYFRERNIKDLSTNDLSNSSN</sequence>
<comment type="caution">
    <text evidence="1">The sequence shown here is derived from an EMBL/GenBank/DDBJ whole genome shotgun (WGS) entry which is preliminary data.</text>
</comment>
<dbReference type="AlphaFoldDB" id="A0AAW6VP07"/>
<protein>
    <submittedName>
        <fullName evidence="1">Uncharacterized protein</fullName>
    </submittedName>
</protein>
<dbReference type="EMBL" id="JAQTJH010000012">
    <property type="protein sequence ID" value="MDK2062753.1"/>
    <property type="molecule type" value="Genomic_DNA"/>
</dbReference>
<gene>
    <name evidence="1" type="ORF">PT520_09515</name>
</gene>